<keyword evidence="3" id="KW-1185">Reference proteome</keyword>
<dbReference type="Proteomes" id="UP000093412">
    <property type="component" value="Unassembled WGS sequence"/>
</dbReference>
<evidence type="ECO:0000313" key="3">
    <source>
        <dbReference type="Proteomes" id="UP000093412"/>
    </source>
</evidence>
<dbReference type="RefSeq" id="WP_068624777.1">
    <property type="nucleotide sequence ID" value="NZ_MAQA01000007.1"/>
</dbReference>
<accession>A0ABX2Y758</accession>
<evidence type="ECO:0000256" key="1">
    <source>
        <dbReference type="SAM" id="MobiDB-lite"/>
    </source>
</evidence>
<name>A0ABX2Y758_9CELL</name>
<reference evidence="2 3" key="1">
    <citation type="submission" date="2016-06" db="EMBL/GenBank/DDBJ databases">
        <title>Genome sequence of Oerskovia enterophila DSM 43852.</title>
        <authorList>
            <person name="Poehlein A."/>
            <person name="Jag V."/>
            <person name="Bengelsdorf F.R."/>
            <person name="Daniel R."/>
            <person name="Duerre P."/>
        </authorList>
    </citation>
    <scope>NUCLEOTIDE SEQUENCE [LARGE SCALE GENOMIC DNA]</scope>
    <source>
        <strain evidence="2 3">DSM 43852</strain>
    </source>
</reference>
<evidence type="ECO:0000313" key="2">
    <source>
        <dbReference type="EMBL" id="OCI32315.1"/>
    </source>
</evidence>
<feature type="region of interest" description="Disordered" evidence="1">
    <location>
        <begin position="1"/>
        <end position="20"/>
    </location>
</feature>
<dbReference type="EMBL" id="MAQA01000007">
    <property type="protein sequence ID" value="OCI32315.1"/>
    <property type="molecule type" value="Genomic_DNA"/>
</dbReference>
<gene>
    <name evidence="2" type="ORF">OERS_09240</name>
</gene>
<organism evidence="2 3">
    <name type="scientific">Oerskovia enterophila</name>
    <dbReference type="NCBI Taxonomy" id="43678"/>
    <lineage>
        <taxon>Bacteria</taxon>
        <taxon>Bacillati</taxon>
        <taxon>Actinomycetota</taxon>
        <taxon>Actinomycetes</taxon>
        <taxon>Micrococcales</taxon>
        <taxon>Cellulomonadaceae</taxon>
        <taxon>Oerskovia</taxon>
    </lineage>
</organism>
<sequence>MATSPRQHVVPVPGEGPRRQVVNDLTASNNDFVPVAEVTERAQLLADRAAQTSPFVPSQARPLTWAGNGLRVALAWTAR</sequence>
<comment type="caution">
    <text evidence="2">The sequence shown here is derived from an EMBL/GenBank/DDBJ whole genome shotgun (WGS) entry which is preliminary data.</text>
</comment>
<proteinExistence type="predicted"/>
<protein>
    <submittedName>
        <fullName evidence="2">Uncharacterized protein</fullName>
    </submittedName>
</protein>